<keyword evidence="5" id="KW-0472">Membrane</keyword>
<evidence type="ECO:0000256" key="6">
    <source>
        <dbReference type="SAM" id="Coils"/>
    </source>
</evidence>
<evidence type="ECO:0000256" key="1">
    <source>
        <dbReference type="ARBA" id="ARBA00004184"/>
    </source>
</evidence>
<evidence type="ECO:0000313" key="9">
    <source>
        <dbReference type="EMBL" id="CAG8494919.1"/>
    </source>
</evidence>
<dbReference type="Gene3D" id="1.10.287.1490">
    <property type="match status" value="1"/>
</dbReference>
<dbReference type="OrthoDB" id="1926336at2759"/>
<proteinExistence type="predicted"/>
<dbReference type="EMBL" id="CAJVPY010000843">
    <property type="protein sequence ID" value="CAG8494919.1"/>
    <property type="molecule type" value="Genomic_DNA"/>
</dbReference>
<feature type="compositionally biased region" description="Polar residues" evidence="7">
    <location>
        <begin position="396"/>
        <end position="413"/>
    </location>
</feature>
<dbReference type="InterPro" id="IPR000237">
    <property type="entry name" value="GRIP_dom"/>
</dbReference>
<dbReference type="PANTHER" id="PTHR23157:SF25">
    <property type="entry name" value="GRIP AND COILED-COIL DOMAIN-CONTAINING PROTEIN 1"/>
    <property type="match status" value="1"/>
</dbReference>
<name>A0A9N8WSZ0_9GLOM</name>
<dbReference type="AlphaFoldDB" id="A0A9N8WSZ0"/>
<feature type="compositionally biased region" description="Basic and acidic residues" evidence="7">
    <location>
        <begin position="1"/>
        <end position="24"/>
    </location>
</feature>
<feature type="region of interest" description="Disordered" evidence="7">
    <location>
        <begin position="380"/>
        <end position="416"/>
    </location>
</feature>
<accession>A0A9N8WSZ0</accession>
<protein>
    <submittedName>
        <fullName evidence="9">19361_t:CDS:1</fullName>
    </submittedName>
</protein>
<dbReference type="Proteomes" id="UP000789405">
    <property type="component" value="Unassembled WGS sequence"/>
</dbReference>
<evidence type="ECO:0000256" key="5">
    <source>
        <dbReference type="ARBA" id="ARBA00023136"/>
    </source>
</evidence>
<evidence type="ECO:0000256" key="3">
    <source>
        <dbReference type="ARBA" id="ARBA00022490"/>
    </source>
</evidence>
<keyword evidence="3" id="KW-0963">Cytoplasm</keyword>
<sequence>MDKQVDDPSRLEQKLENLRTKMRTESPTGGSKGSRLDELESRNFTLEEEVKDLKIQLNEKQNELSKTQELVNKRTADLEKSKTEYEEKLKKMRGIFNAANKTINELRQNVASKNKEVEELKANIESLEEKDQKTKSTADESRKSVEKLTTEMHNQAAMYNSQIEQLESKLRQATQQTTQIKSEFQQYKIRAHTLLEQKNLNNTNADNSRPDVSELTAANKKLETDLSFKTTELKYAHNSIKAIENDLKRALELNAHLEKELEKTQKTARENADSVKDLQEKLQELSKENVTLQEALHEAKANYTVSVKDFDDKLLKSTDIIKKNLQQKLEENEQLQSISEQLGEELTKLREELSQRSEQIDDLKKQLAAAVVKAPLTLRTNIRKDDSRPSSPSPSLKTYSRPNSTHNSLSDLLSDTEGRISMVSTSALESSDKEKDYIMKLKHMAEMLNESEYQVQKLMEQEKFLKEEIRKLDRTEKRQNLNVEYLKNVVLKFFETNPVDREPLVPVISTILQLSPEETMSLKENAILSPSSPVVLGFGVL</sequence>
<gene>
    <name evidence="9" type="ORF">DERYTH_LOCUS2602</name>
</gene>
<dbReference type="GO" id="GO:0005794">
    <property type="term" value="C:Golgi apparatus"/>
    <property type="evidence" value="ECO:0007669"/>
    <property type="project" value="TreeGrafter"/>
</dbReference>
<feature type="coiled-coil region" evidence="6">
    <location>
        <begin position="441"/>
        <end position="478"/>
    </location>
</feature>
<reference evidence="9" key="1">
    <citation type="submission" date="2021-06" db="EMBL/GenBank/DDBJ databases">
        <authorList>
            <person name="Kallberg Y."/>
            <person name="Tangrot J."/>
            <person name="Rosling A."/>
        </authorList>
    </citation>
    <scope>NUCLEOTIDE SEQUENCE</scope>
    <source>
        <strain evidence="9">MA453B</strain>
    </source>
</reference>
<evidence type="ECO:0000256" key="2">
    <source>
        <dbReference type="ARBA" id="ARBA00004496"/>
    </source>
</evidence>
<dbReference type="InterPro" id="IPR051952">
    <property type="entry name" value="Golgi-autophagy_related"/>
</dbReference>
<evidence type="ECO:0000256" key="7">
    <source>
        <dbReference type="SAM" id="MobiDB-lite"/>
    </source>
</evidence>
<comment type="subcellular location">
    <subcellularLocation>
        <location evidence="2">Cytoplasm</location>
    </subcellularLocation>
    <subcellularLocation>
        <location evidence="1">Endomembrane system</location>
        <topology evidence="1">Peripheral membrane protein</topology>
    </subcellularLocation>
</comment>
<evidence type="ECO:0000313" key="10">
    <source>
        <dbReference type="Proteomes" id="UP000789405"/>
    </source>
</evidence>
<feature type="coiled-coil region" evidence="6">
    <location>
        <begin position="240"/>
        <end position="366"/>
    </location>
</feature>
<keyword evidence="10" id="KW-1185">Reference proteome</keyword>
<dbReference type="PROSITE" id="PS50913">
    <property type="entry name" value="GRIP"/>
    <property type="match status" value="1"/>
</dbReference>
<dbReference type="PANTHER" id="PTHR23157">
    <property type="entry name" value="GRIP AND COILED-COIL DOMAIN-CONTAINING PROTEIN 1"/>
    <property type="match status" value="1"/>
</dbReference>
<feature type="domain" description="GRIP" evidence="8">
    <location>
        <begin position="476"/>
        <end position="525"/>
    </location>
</feature>
<feature type="region of interest" description="Disordered" evidence="7">
    <location>
        <begin position="1"/>
        <end position="41"/>
    </location>
</feature>
<organism evidence="9 10">
    <name type="scientific">Dentiscutata erythropus</name>
    <dbReference type="NCBI Taxonomy" id="1348616"/>
    <lineage>
        <taxon>Eukaryota</taxon>
        <taxon>Fungi</taxon>
        <taxon>Fungi incertae sedis</taxon>
        <taxon>Mucoromycota</taxon>
        <taxon>Glomeromycotina</taxon>
        <taxon>Glomeromycetes</taxon>
        <taxon>Diversisporales</taxon>
        <taxon>Gigasporaceae</taxon>
        <taxon>Dentiscutata</taxon>
    </lineage>
</organism>
<comment type="caution">
    <text evidence="9">The sequence shown here is derived from an EMBL/GenBank/DDBJ whole genome shotgun (WGS) entry which is preliminary data.</text>
</comment>
<evidence type="ECO:0000256" key="4">
    <source>
        <dbReference type="ARBA" id="ARBA00023054"/>
    </source>
</evidence>
<dbReference type="SMART" id="SM00755">
    <property type="entry name" value="Grip"/>
    <property type="match status" value="1"/>
</dbReference>
<dbReference type="Pfam" id="PF01465">
    <property type="entry name" value="GRIP"/>
    <property type="match status" value="1"/>
</dbReference>
<keyword evidence="4 6" id="KW-0175">Coiled coil</keyword>
<evidence type="ECO:0000259" key="8">
    <source>
        <dbReference type="PROSITE" id="PS50913"/>
    </source>
</evidence>
<dbReference type="Gene3D" id="1.10.220.60">
    <property type="entry name" value="GRIP domain"/>
    <property type="match status" value="1"/>
</dbReference>